<dbReference type="RefSeq" id="WP_068377841.1">
    <property type="nucleotide sequence ID" value="NZ_LSNE01000006.1"/>
</dbReference>
<keyword evidence="1" id="KW-0472">Membrane</keyword>
<dbReference type="STRING" id="1799789.AX660_16560"/>
<evidence type="ECO:0008006" key="4">
    <source>
        <dbReference type="Google" id="ProtNLM"/>
    </source>
</evidence>
<keyword evidence="3" id="KW-1185">Reference proteome</keyword>
<comment type="caution">
    <text evidence="2">The sequence shown here is derived from an EMBL/GenBank/DDBJ whole genome shotgun (WGS) entry which is preliminary data.</text>
</comment>
<feature type="transmembrane region" description="Helical" evidence="1">
    <location>
        <begin position="28"/>
        <end position="44"/>
    </location>
</feature>
<dbReference type="Pfam" id="PF07254">
    <property type="entry name" value="Cpta_toxin"/>
    <property type="match status" value="1"/>
</dbReference>
<proteinExistence type="predicted"/>
<evidence type="ECO:0000256" key="1">
    <source>
        <dbReference type="SAM" id="Phobius"/>
    </source>
</evidence>
<keyword evidence="1" id="KW-1133">Transmembrane helix</keyword>
<accession>A0A136A0E6</accession>
<dbReference type="InterPro" id="IPR009883">
    <property type="entry name" value="YgfX"/>
</dbReference>
<keyword evidence="1" id="KW-0812">Transmembrane</keyword>
<organism evidence="2 3">
    <name type="scientific">Paraglaciecola hydrolytica</name>
    <dbReference type="NCBI Taxonomy" id="1799789"/>
    <lineage>
        <taxon>Bacteria</taxon>
        <taxon>Pseudomonadati</taxon>
        <taxon>Pseudomonadota</taxon>
        <taxon>Gammaproteobacteria</taxon>
        <taxon>Alteromonadales</taxon>
        <taxon>Alteromonadaceae</taxon>
        <taxon>Paraglaciecola</taxon>
    </lineage>
</organism>
<sequence>MLLVTLWALILFSLFHWQRDIFPYQPLLQFFLAALAVVLAFRTLQRAAKTQPFVVAFNQQGQWSYLDKNNQVQWQMTDKSRLTDWLLWVQLVSPLDPRQRHWLLVFKDQLNQEDYRSLCRAILYQQQSREL</sequence>
<name>A0A136A0E6_9ALTE</name>
<dbReference type="Proteomes" id="UP000070299">
    <property type="component" value="Unassembled WGS sequence"/>
</dbReference>
<protein>
    <recommendedName>
        <fullName evidence="4">Toxin CptA</fullName>
    </recommendedName>
</protein>
<evidence type="ECO:0000313" key="3">
    <source>
        <dbReference type="Proteomes" id="UP000070299"/>
    </source>
</evidence>
<gene>
    <name evidence="2" type="ORF">AX660_16560</name>
</gene>
<reference evidence="3" key="1">
    <citation type="submission" date="2016-02" db="EMBL/GenBank/DDBJ databases">
        <authorList>
            <person name="Schultz-Johansen M."/>
            <person name="Glaring M.A."/>
            <person name="Bech P.K."/>
            <person name="Stougaard P."/>
        </authorList>
    </citation>
    <scope>NUCLEOTIDE SEQUENCE [LARGE SCALE GENOMIC DNA]</scope>
    <source>
        <strain evidence="3">S66</strain>
    </source>
</reference>
<evidence type="ECO:0000313" key="2">
    <source>
        <dbReference type="EMBL" id="KXI28684.1"/>
    </source>
</evidence>
<dbReference type="OrthoDB" id="6387148at2"/>
<dbReference type="AlphaFoldDB" id="A0A136A0E6"/>
<dbReference type="EMBL" id="LSNE01000006">
    <property type="protein sequence ID" value="KXI28684.1"/>
    <property type="molecule type" value="Genomic_DNA"/>
</dbReference>